<evidence type="ECO:0000259" key="5">
    <source>
        <dbReference type="Pfam" id="PF00135"/>
    </source>
</evidence>
<keyword evidence="4" id="KW-0325">Glycoprotein</keyword>
<proteinExistence type="inferred from homology"/>
<evidence type="ECO:0000256" key="3">
    <source>
        <dbReference type="ARBA" id="ARBA00022801"/>
    </source>
</evidence>
<comment type="similarity">
    <text evidence="1">Belongs to the type-B carboxylesterase/lipase family.</text>
</comment>
<dbReference type="InterPro" id="IPR029058">
    <property type="entry name" value="AB_hydrolase_fold"/>
</dbReference>
<dbReference type="SUPFAM" id="SSF53474">
    <property type="entry name" value="alpha/beta-Hydrolases"/>
    <property type="match status" value="1"/>
</dbReference>
<dbReference type="Proteomes" id="UP000051574">
    <property type="component" value="Unassembled WGS sequence"/>
</dbReference>
<dbReference type="PANTHER" id="PTHR43142">
    <property type="entry name" value="CARBOXYLIC ESTER HYDROLASE"/>
    <property type="match status" value="1"/>
</dbReference>
<name>A0A0T6BB51_9SCAR</name>
<dbReference type="AlphaFoldDB" id="A0A0T6BB51"/>
<dbReference type="EMBL" id="LJIG01002623">
    <property type="protein sequence ID" value="KRT84317.1"/>
    <property type="molecule type" value="Genomic_DNA"/>
</dbReference>
<evidence type="ECO:0000256" key="2">
    <source>
        <dbReference type="ARBA" id="ARBA00022487"/>
    </source>
</evidence>
<accession>A0A0T6BB51</accession>
<comment type="caution">
    <text evidence="6">The sequence shown here is derived from an EMBL/GenBank/DDBJ whole genome shotgun (WGS) entry which is preliminary data.</text>
</comment>
<dbReference type="Gene3D" id="3.40.50.1820">
    <property type="entry name" value="alpha/beta hydrolase"/>
    <property type="match status" value="1"/>
</dbReference>
<reference evidence="6 7" key="1">
    <citation type="submission" date="2015-09" db="EMBL/GenBank/DDBJ databases">
        <title>Draft genome of the scarab beetle Oryctes borbonicus.</title>
        <authorList>
            <person name="Meyer J.M."/>
            <person name="Markov G.V."/>
            <person name="Baskaran P."/>
            <person name="Herrmann M."/>
            <person name="Sommer R.J."/>
            <person name="Roedelsperger C."/>
        </authorList>
    </citation>
    <scope>NUCLEOTIDE SEQUENCE [LARGE SCALE GENOMIC DNA]</scope>
    <source>
        <strain evidence="6">OB123</strain>
        <tissue evidence="6">Whole animal</tissue>
    </source>
</reference>
<protein>
    <submittedName>
        <fullName evidence="6">Esterase</fullName>
    </submittedName>
</protein>
<dbReference type="Pfam" id="PF00135">
    <property type="entry name" value="COesterase"/>
    <property type="match status" value="1"/>
</dbReference>
<keyword evidence="7" id="KW-1185">Reference proteome</keyword>
<dbReference type="GO" id="GO:0052689">
    <property type="term" value="F:carboxylic ester hydrolase activity"/>
    <property type="evidence" value="ECO:0007669"/>
    <property type="project" value="UniProtKB-KW"/>
</dbReference>
<evidence type="ECO:0000256" key="1">
    <source>
        <dbReference type="ARBA" id="ARBA00005964"/>
    </source>
</evidence>
<feature type="domain" description="Carboxylesterase type B" evidence="5">
    <location>
        <begin position="1"/>
        <end position="205"/>
    </location>
</feature>
<dbReference type="PANTHER" id="PTHR43142:SF1">
    <property type="entry name" value="CARBOXYLIC ESTER HYDROLASE"/>
    <property type="match status" value="1"/>
</dbReference>
<keyword evidence="2" id="KW-0719">Serine esterase</keyword>
<evidence type="ECO:0000313" key="6">
    <source>
        <dbReference type="EMBL" id="KRT84317.1"/>
    </source>
</evidence>
<sequence>MMGYTSREGLFFDMVGQTVESESDVDFEKYVPNFFKVDPGSDLSKSIADKIKAFYLGNNYVLRNVKDKICMLRTDTTFMRGIYSSVKHHAATSSEPVFFYRFSVDAGLNMFKKMFKIDSPGACHADDLGYLFKNALPVYIERNGIEDKTIRRMVKLWTNFAKTGDPNPIEGVTWRPAFQDEINFLDIAETLTMGENPENERMKFWDDVFALTPQTAKY</sequence>
<organism evidence="6 7">
    <name type="scientific">Oryctes borbonicus</name>
    <dbReference type="NCBI Taxonomy" id="1629725"/>
    <lineage>
        <taxon>Eukaryota</taxon>
        <taxon>Metazoa</taxon>
        <taxon>Ecdysozoa</taxon>
        <taxon>Arthropoda</taxon>
        <taxon>Hexapoda</taxon>
        <taxon>Insecta</taxon>
        <taxon>Pterygota</taxon>
        <taxon>Neoptera</taxon>
        <taxon>Endopterygota</taxon>
        <taxon>Coleoptera</taxon>
        <taxon>Polyphaga</taxon>
        <taxon>Scarabaeiformia</taxon>
        <taxon>Scarabaeidae</taxon>
        <taxon>Dynastinae</taxon>
        <taxon>Oryctes</taxon>
    </lineage>
</organism>
<gene>
    <name evidence="6" type="ORF">AMK59_2978</name>
</gene>
<dbReference type="InterPro" id="IPR002018">
    <property type="entry name" value="CarbesteraseB"/>
</dbReference>
<dbReference type="OrthoDB" id="6745081at2759"/>
<evidence type="ECO:0000313" key="7">
    <source>
        <dbReference type="Proteomes" id="UP000051574"/>
    </source>
</evidence>
<keyword evidence="3" id="KW-0378">Hydrolase</keyword>
<evidence type="ECO:0000256" key="4">
    <source>
        <dbReference type="ARBA" id="ARBA00023180"/>
    </source>
</evidence>